<dbReference type="EMBL" id="JWHR01000071">
    <property type="protein sequence ID" value="KHS57527.1"/>
    <property type="molecule type" value="Genomic_DNA"/>
</dbReference>
<keyword evidence="7" id="KW-1185">Reference proteome</keyword>
<keyword evidence="3" id="KW-0804">Transcription</keyword>
<name>A0A0B3W536_9FIRM</name>
<keyword evidence="1" id="KW-0805">Transcription regulation</keyword>
<dbReference type="STRING" id="1577792.QX51_07790"/>
<dbReference type="PANTHER" id="PTHR24567:SF26">
    <property type="entry name" value="REGULATORY PROTEIN YEIL"/>
    <property type="match status" value="1"/>
</dbReference>
<dbReference type="Gene3D" id="2.60.120.10">
    <property type="entry name" value="Jelly Rolls"/>
    <property type="match status" value="1"/>
</dbReference>
<dbReference type="InterPro" id="IPR018490">
    <property type="entry name" value="cNMP-bd_dom_sf"/>
</dbReference>
<dbReference type="Proteomes" id="UP000031189">
    <property type="component" value="Unassembled WGS sequence"/>
</dbReference>
<dbReference type="Pfam" id="PF13545">
    <property type="entry name" value="HTH_Crp_2"/>
    <property type="match status" value="1"/>
</dbReference>
<dbReference type="InterPro" id="IPR036390">
    <property type="entry name" value="WH_DNA-bd_sf"/>
</dbReference>
<evidence type="ECO:0000256" key="1">
    <source>
        <dbReference type="ARBA" id="ARBA00023015"/>
    </source>
</evidence>
<dbReference type="SUPFAM" id="SSF46785">
    <property type="entry name" value="Winged helix' DNA-binding domain"/>
    <property type="match status" value="1"/>
</dbReference>
<evidence type="ECO:0000313" key="6">
    <source>
        <dbReference type="EMBL" id="KHS57527.1"/>
    </source>
</evidence>
<dbReference type="InterPro" id="IPR000595">
    <property type="entry name" value="cNMP-bd_dom"/>
</dbReference>
<evidence type="ECO:0000259" key="5">
    <source>
        <dbReference type="PROSITE" id="PS51063"/>
    </source>
</evidence>
<evidence type="ECO:0000313" key="7">
    <source>
        <dbReference type="Proteomes" id="UP000031189"/>
    </source>
</evidence>
<gene>
    <name evidence="6" type="ORF">QX51_07790</name>
</gene>
<protein>
    <submittedName>
        <fullName evidence="6">Transcriptional regulator</fullName>
    </submittedName>
</protein>
<dbReference type="RefSeq" id="WP_039679347.1">
    <property type="nucleotide sequence ID" value="NZ_JAWGXO010000021.1"/>
</dbReference>
<dbReference type="InterPro" id="IPR050397">
    <property type="entry name" value="Env_Response_Regulators"/>
</dbReference>
<organism evidence="6 7">
    <name type="scientific">Terrisporobacter othiniensis</name>
    <dbReference type="NCBI Taxonomy" id="1577792"/>
    <lineage>
        <taxon>Bacteria</taxon>
        <taxon>Bacillati</taxon>
        <taxon>Bacillota</taxon>
        <taxon>Clostridia</taxon>
        <taxon>Peptostreptococcales</taxon>
        <taxon>Peptostreptococcaceae</taxon>
        <taxon>Terrisporobacter</taxon>
    </lineage>
</organism>
<feature type="domain" description="HTH crp-type" evidence="5">
    <location>
        <begin position="149"/>
        <end position="214"/>
    </location>
</feature>
<dbReference type="InterPro" id="IPR014710">
    <property type="entry name" value="RmlC-like_jellyroll"/>
</dbReference>
<evidence type="ECO:0000256" key="2">
    <source>
        <dbReference type="ARBA" id="ARBA00023125"/>
    </source>
</evidence>
<dbReference type="SUPFAM" id="SSF51206">
    <property type="entry name" value="cAMP-binding domain-like"/>
    <property type="match status" value="1"/>
</dbReference>
<proteinExistence type="predicted"/>
<dbReference type="AlphaFoldDB" id="A0A0B3W536"/>
<dbReference type="InterPro" id="IPR012318">
    <property type="entry name" value="HTH_CRP"/>
</dbReference>
<keyword evidence="2" id="KW-0238">DNA-binding</keyword>
<dbReference type="PROSITE" id="PS51063">
    <property type="entry name" value="HTH_CRP_2"/>
    <property type="match status" value="1"/>
</dbReference>
<dbReference type="PROSITE" id="PS50042">
    <property type="entry name" value="CNMP_BINDING_3"/>
    <property type="match status" value="1"/>
</dbReference>
<comment type="caution">
    <text evidence="6">The sequence shown here is derived from an EMBL/GenBank/DDBJ whole genome shotgun (WGS) entry which is preliminary data.</text>
</comment>
<dbReference type="NCBIfam" id="NF007707">
    <property type="entry name" value="PRK10402.1"/>
    <property type="match status" value="1"/>
</dbReference>
<dbReference type="GO" id="GO:0005829">
    <property type="term" value="C:cytosol"/>
    <property type="evidence" value="ECO:0007669"/>
    <property type="project" value="TreeGrafter"/>
</dbReference>
<reference evidence="6 7" key="1">
    <citation type="submission" date="2014-12" db="EMBL/GenBank/DDBJ databases">
        <title>Draft genome sequence of Terrisporobacter sp. 08-306576, isolated from the blood culture of a bacteremia patient.</title>
        <authorList>
            <person name="Lund L.C."/>
            <person name="Sydenham T.V."/>
            <person name="Hogh S.V."/>
            <person name="Skov M.N."/>
            <person name="Kemp M."/>
            <person name="Justesen U.S."/>
        </authorList>
    </citation>
    <scope>NUCLEOTIDE SEQUENCE [LARGE SCALE GENOMIC DNA]</scope>
    <source>
        <strain evidence="6 7">08-306576</strain>
    </source>
</reference>
<dbReference type="Pfam" id="PF00027">
    <property type="entry name" value="cNMP_binding"/>
    <property type="match status" value="1"/>
</dbReference>
<sequence length="225" mass="26295">MFRIDDNKKLNYYVNKYKINEIFSNNMLPHMEIHHFKKNEYICLSGEDVRYLYFFVEGKSKVYITTPNGKSLLIRFYSPVQIVGEIEILNKSTIECNIQAIKECTCIAIPRKEIEEKCLKDPKFLYYISTHLSLKLSSASLSSSVNMLYPLENRLASYILATYTNEYSNSTENLTQISEFLGSSYRHLLRVLNKLESEGIIKRNNKKLIILDKDRLEELAGDLYQ</sequence>
<feature type="domain" description="Cyclic nucleotide-binding" evidence="4">
    <location>
        <begin position="26"/>
        <end position="116"/>
    </location>
</feature>
<dbReference type="OrthoDB" id="581021at2"/>
<dbReference type="SMART" id="SM00100">
    <property type="entry name" value="cNMP"/>
    <property type="match status" value="1"/>
</dbReference>
<dbReference type="GO" id="GO:0003700">
    <property type="term" value="F:DNA-binding transcription factor activity"/>
    <property type="evidence" value="ECO:0007669"/>
    <property type="project" value="TreeGrafter"/>
</dbReference>
<dbReference type="GO" id="GO:0003677">
    <property type="term" value="F:DNA binding"/>
    <property type="evidence" value="ECO:0007669"/>
    <property type="project" value="UniProtKB-KW"/>
</dbReference>
<accession>A0A0B3W536</accession>
<dbReference type="CDD" id="cd00038">
    <property type="entry name" value="CAP_ED"/>
    <property type="match status" value="1"/>
</dbReference>
<evidence type="ECO:0000259" key="4">
    <source>
        <dbReference type="PROSITE" id="PS50042"/>
    </source>
</evidence>
<dbReference type="PANTHER" id="PTHR24567">
    <property type="entry name" value="CRP FAMILY TRANSCRIPTIONAL REGULATORY PROTEIN"/>
    <property type="match status" value="1"/>
</dbReference>
<evidence type="ECO:0000256" key="3">
    <source>
        <dbReference type="ARBA" id="ARBA00023163"/>
    </source>
</evidence>